<dbReference type="Gene3D" id="3.40.30.10">
    <property type="entry name" value="Glutaredoxin"/>
    <property type="match status" value="1"/>
</dbReference>
<evidence type="ECO:0000256" key="1">
    <source>
        <dbReference type="ARBA" id="ARBA00010007"/>
    </source>
</evidence>
<evidence type="ECO:0000313" key="5">
    <source>
        <dbReference type="Proteomes" id="UP000295131"/>
    </source>
</evidence>
<name>A0A4R5PIY7_9HYPH</name>
<dbReference type="InterPro" id="IPR036249">
    <property type="entry name" value="Thioredoxin-like_sf"/>
</dbReference>
<dbReference type="OrthoDB" id="509852at2"/>
<dbReference type="CDD" id="cd03042">
    <property type="entry name" value="GST_N_Zeta"/>
    <property type="match status" value="1"/>
</dbReference>
<evidence type="ECO:0000313" key="4">
    <source>
        <dbReference type="EMBL" id="TDH35205.1"/>
    </source>
</evidence>
<dbReference type="SUPFAM" id="SSF52833">
    <property type="entry name" value="Thioredoxin-like"/>
    <property type="match status" value="1"/>
</dbReference>
<dbReference type="PROSITE" id="PS50404">
    <property type="entry name" value="GST_NTER"/>
    <property type="match status" value="1"/>
</dbReference>
<dbReference type="GO" id="GO:0005737">
    <property type="term" value="C:cytoplasm"/>
    <property type="evidence" value="ECO:0007669"/>
    <property type="project" value="InterPro"/>
</dbReference>
<dbReference type="GO" id="GO:0006749">
    <property type="term" value="P:glutathione metabolic process"/>
    <property type="evidence" value="ECO:0007669"/>
    <property type="project" value="TreeGrafter"/>
</dbReference>
<dbReference type="GO" id="GO:0004364">
    <property type="term" value="F:glutathione transferase activity"/>
    <property type="evidence" value="ECO:0007669"/>
    <property type="project" value="TreeGrafter"/>
</dbReference>
<sequence length="217" mass="23670">MDVVIWDYWRSTAAYRVRIALNLAGIAYRSVPVDLLSGEQRGDDHIARNPQGFVPVLDIDGQRLSQSLAIVEYLDETRGLGLLPGDAVRRAQIRRIAHIVAMDTHPVCNPSVVARVMGIAGEAEPVRTEWMQHFIHRGLSACEALLPEGDGFAMGETPTLADICIAPQLYNAARWSVPLDDMPKLTRIEAACATHPAFSAAAPEAVKDRPPARPSTS</sequence>
<dbReference type="PANTHER" id="PTHR42673:SF4">
    <property type="entry name" value="MALEYLACETOACETATE ISOMERASE"/>
    <property type="match status" value="1"/>
</dbReference>
<dbReference type="Proteomes" id="UP000295131">
    <property type="component" value="Unassembled WGS sequence"/>
</dbReference>
<dbReference type="Pfam" id="PF02798">
    <property type="entry name" value="GST_N"/>
    <property type="match status" value="1"/>
</dbReference>
<gene>
    <name evidence="4" type="primary">maiA</name>
    <name evidence="4" type="ORF">E2A64_16010</name>
</gene>
<accession>A0A4R5PIY7</accession>
<dbReference type="InterPro" id="IPR005955">
    <property type="entry name" value="GST_Zeta"/>
</dbReference>
<dbReference type="PROSITE" id="PS50405">
    <property type="entry name" value="GST_CTER"/>
    <property type="match status" value="1"/>
</dbReference>
<dbReference type="PANTHER" id="PTHR42673">
    <property type="entry name" value="MALEYLACETOACETATE ISOMERASE"/>
    <property type="match status" value="1"/>
</dbReference>
<dbReference type="InterPro" id="IPR010987">
    <property type="entry name" value="Glutathione-S-Trfase_C-like"/>
</dbReference>
<dbReference type="EMBL" id="SMSI01000003">
    <property type="protein sequence ID" value="TDH35205.1"/>
    <property type="molecule type" value="Genomic_DNA"/>
</dbReference>
<dbReference type="AlphaFoldDB" id="A0A4R5PIY7"/>
<dbReference type="GO" id="GO:0016034">
    <property type="term" value="F:maleylacetoacetate isomerase activity"/>
    <property type="evidence" value="ECO:0007669"/>
    <property type="project" value="UniProtKB-EC"/>
</dbReference>
<dbReference type="EC" id="5.2.1.2" evidence="4"/>
<reference evidence="4 5" key="1">
    <citation type="journal article" date="2013" name="Int. J. Syst. Evol. Microbiol.">
        <title>Hoeflea suaedae sp. nov., an endophytic bacterium isolated from the root of the halophyte Suaeda maritima.</title>
        <authorList>
            <person name="Chung E.J."/>
            <person name="Park J.A."/>
            <person name="Pramanik P."/>
            <person name="Bibi F."/>
            <person name="Jeon C.O."/>
            <person name="Chung Y.R."/>
        </authorList>
    </citation>
    <scope>NUCLEOTIDE SEQUENCE [LARGE SCALE GENOMIC DNA]</scope>
    <source>
        <strain evidence="4 5">YC6898</strain>
    </source>
</reference>
<keyword evidence="4" id="KW-0413">Isomerase</keyword>
<evidence type="ECO:0000259" key="3">
    <source>
        <dbReference type="PROSITE" id="PS50405"/>
    </source>
</evidence>
<comment type="similarity">
    <text evidence="1">Belongs to the GST superfamily. Zeta family.</text>
</comment>
<keyword evidence="5" id="KW-1185">Reference proteome</keyword>
<dbReference type="Pfam" id="PF13410">
    <property type="entry name" value="GST_C_2"/>
    <property type="match status" value="1"/>
</dbReference>
<dbReference type="InterPro" id="IPR004045">
    <property type="entry name" value="Glutathione_S-Trfase_N"/>
</dbReference>
<comment type="caution">
    <text evidence="4">The sequence shown here is derived from an EMBL/GenBank/DDBJ whole genome shotgun (WGS) entry which is preliminary data.</text>
</comment>
<dbReference type="InterPro" id="IPR036282">
    <property type="entry name" value="Glutathione-S-Trfase_C_sf"/>
</dbReference>
<organism evidence="4 5">
    <name type="scientific">Pseudohoeflea suaedae</name>
    <dbReference type="NCBI Taxonomy" id="877384"/>
    <lineage>
        <taxon>Bacteria</taxon>
        <taxon>Pseudomonadati</taxon>
        <taxon>Pseudomonadota</taxon>
        <taxon>Alphaproteobacteria</taxon>
        <taxon>Hyphomicrobiales</taxon>
        <taxon>Rhizobiaceae</taxon>
        <taxon>Pseudohoeflea</taxon>
    </lineage>
</organism>
<dbReference type="Gene3D" id="1.20.1050.10">
    <property type="match status" value="1"/>
</dbReference>
<proteinExistence type="inferred from homology"/>
<evidence type="ECO:0000259" key="2">
    <source>
        <dbReference type="PROSITE" id="PS50404"/>
    </source>
</evidence>
<dbReference type="InterPro" id="IPR034330">
    <property type="entry name" value="GST_Zeta_C"/>
</dbReference>
<dbReference type="InterPro" id="IPR034333">
    <property type="entry name" value="GST_Zeta_N"/>
</dbReference>
<dbReference type="GO" id="GO:0006559">
    <property type="term" value="P:L-phenylalanine catabolic process"/>
    <property type="evidence" value="ECO:0007669"/>
    <property type="project" value="TreeGrafter"/>
</dbReference>
<dbReference type="CDD" id="cd03191">
    <property type="entry name" value="GST_C_Zeta"/>
    <property type="match status" value="1"/>
</dbReference>
<dbReference type="SFLD" id="SFLDS00019">
    <property type="entry name" value="Glutathione_Transferase_(cytos"/>
    <property type="match status" value="1"/>
</dbReference>
<dbReference type="NCBIfam" id="TIGR01262">
    <property type="entry name" value="maiA"/>
    <property type="match status" value="1"/>
</dbReference>
<dbReference type="SFLD" id="SFLDG00358">
    <property type="entry name" value="Main_(cytGST)"/>
    <property type="match status" value="1"/>
</dbReference>
<protein>
    <submittedName>
        <fullName evidence="4">Maleylacetoacetate isomerase</fullName>
        <ecNumber evidence="4">5.2.1.2</ecNumber>
    </submittedName>
</protein>
<feature type="domain" description="GST C-terminal" evidence="3">
    <location>
        <begin position="86"/>
        <end position="214"/>
    </location>
</feature>
<feature type="domain" description="GST N-terminal" evidence="2">
    <location>
        <begin position="1"/>
        <end position="82"/>
    </location>
</feature>
<dbReference type="SUPFAM" id="SSF47616">
    <property type="entry name" value="GST C-terminal domain-like"/>
    <property type="match status" value="1"/>
</dbReference>
<dbReference type="InterPro" id="IPR040079">
    <property type="entry name" value="Glutathione_S-Trfase"/>
</dbReference>
<dbReference type="RefSeq" id="WP_133285489.1">
    <property type="nucleotide sequence ID" value="NZ_SMSI01000003.1"/>
</dbReference>